<sequence length="43" mass="4643">TAWLFAREGESREGIGTYTIAGACILLTLFAFIRQALVTILGV</sequence>
<name>A0A383AQN5_9ZZZZ</name>
<dbReference type="AlphaFoldDB" id="A0A383AQN5"/>
<protein>
    <submittedName>
        <fullName evidence="2">Uncharacterized protein</fullName>
    </submittedName>
</protein>
<keyword evidence="1" id="KW-0812">Transmembrane</keyword>
<accession>A0A383AQN5</accession>
<gene>
    <name evidence="2" type="ORF">METZ01_LOCUS462991</name>
</gene>
<dbReference type="EMBL" id="UINC01194178">
    <property type="protein sequence ID" value="SVE10137.1"/>
    <property type="molecule type" value="Genomic_DNA"/>
</dbReference>
<evidence type="ECO:0000256" key="1">
    <source>
        <dbReference type="SAM" id="Phobius"/>
    </source>
</evidence>
<keyword evidence="1" id="KW-0472">Membrane</keyword>
<feature type="non-terminal residue" evidence="2">
    <location>
        <position position="1"/>
    </location>
</feature>
<reference evidence="2" key="1">
    <citation type="submission" date="2018-05" db="EMBL/GenBank/DDBJ databases">
        <authorList>
            <person name="Lanie J.A."/>
            <person name="Ng W.-L."/>
            <person name="Kazmierczak K.M."/>
            <person name="Andrzejewski T.M."/>
            <person name="Davidsen T.M."/>
            <person name="Wayne K.J."/>
            <person name="Tettelin H."/>
            <person name="Glass J.I."/>
            <person name="Rusch D."/>
            <person name="Podicherti R."/>
            <person name="Tsui H.-C.T."/>
            <person name="Winkler M.E."/>
        </authorList>
    </citation>
    <scope>NUCLEOTIDE SEQUENCE</scope>
</reference>
<proteinExistence type="predicted"/>
<organism evidence="2">
    <name type="scientific">marine metagenome</name>
    <dbReference type="NCBI Taxonomy" id="408172"/>
    <lineage>
        <taxon>unclassified sequences</taxon>
        <taxon>metagenomes</taxon>
        <taxon>ecological metagenomes</taxon>
    </lineage>
</organism>
<evidence type="ECO:0000313" key="2">
    <source>
        <dbReference type="EMBL" id="SVE10137.1"/>
    </source>
</evidence>
<keyword evidence="1" id="KW-1133">Transmembrane helix</keyword>
<feature type="transmembrane region" description="Helical" evidence="1">
    <location>
        <begin position="15"/>
        <end position="33"/>
    </location>
</feature>